<evidence type="ECO:0000259" key="1">
    <source>
        <dbReference type="PROSITE" id="PS51782"/>
    </source>
</evidence>
<dbReference type="EC" id="3.2.1.-" evidence="2"/>
<reference evidence="2" key="1">
    <citation type="submission" date="2015-10" db="EMBL/GenBank/DDBJ databases">
        <authorList>
            <person name="Gilbert D.G."/>
        </authorList>
    </citation>
    <scope>NUCLEOTIDE SEQUENCE</scope>
</reference>
<dbReference type="SUPFAM" id="SSF54106">
    <property type="entry name" value="LysM domain"/>
    <property type="match status" value="1"/>
</dbReference>
<dbReference type="InterPro" id="IPR036779">
    <property type="entry name" value="LysM_dom_sf"/>
</dbReference>
<proteinExistence type="predicted"/>
<name>A0A160VG76_9ZZZZ</name>
<feature type="domain" description="LysM" evidence="1">
    <location>
        <begin position="27"/>
        <end position="73"/>
    </location>
</feature>
<accession>A0A160VG76</accession>
<protein>
    <submittedName>
        <fullName evidence="2">Membrane-bound lytic murein transglycosylase D</fullName>
        <ecNumber evidence="2">3.2.1.-</ecNumber>
    </submittedName>
</protein>
<sequence length="84" mass="9779">MKIDQTIKLFQCENRPDVSRPETIQKVAYHVRNGDSLGRIANRFNVSVAELVNWNKKVKKQSSLIHPGQYLIIYVDITQQYFDA</sequence>
<keyword evidence="2" id="KW-0378">Hydrolase</keyword>
<dbReference type="PROSITE" id="PS51782">
    <property type="entry name" value="LYSM"/>
    <property type="match status" value="1"/>
</dbReference>
<dbReference type="EMBL" id="FAXC01000265">
    <property type="protein sequence ID" value="CUV09583.1"/>
    <property type="molecule type" value="Genomic_DNA"/>
</dbReference>
<dbReference type="InterPro" id="IPR018392">
    <property type="entry name" value="LysM"/>
</dbReference>
<keyword evidence="2" id="KW-0326">Glycosidase</keyword>
<dbReference type="AlphaFoldDB" id="A0A160VG76"/>
<dbReference type="GO" id="GO:0016798">
    <property type="term" value="F:hydrolase activity, acting on glycosyl bonds"/>
    <property type="evidence" value="ECO:0007669"/>
    <property type="project" value="UniProtKB-KW"/>
</dbReference>
<dbReference type="CDD" id="cd00118">
    <property type="entry name" value="LysM"/>
    <property type="match status" value="1"/>
</dbReference>
<dbReference type="Gene3D" id="3.10.350.10">
    <property type="entry name" value="LysM domain"/>
    <property type="match status" value="1"/>
</dbReference>
<dbReference type="SMART" id="SM00257">
    <property type="entry name" value="LysM"/>
    <property type="match status" value="1"/>
</dbReference>
<gene>
    <name evidence="2" type="ORF">MGWOODY_Mmi1703</name>
</gene>
<dbReference type="Pfam" id="PF01476">
    <property type="entry name" value="LysM"/>
    <property type="match status" value="1"/>
</dbReference>
<evidence type="ECO:0000313" key="2">
    <source>
        <dbReference type="EMBL" id="CUV09583.1"/>
    </source>
</evidence>
<organism evidence="2">
    <name type="scientific">hydrothermal vent metagenome</name>
    <dbReference type="NCBI Taxonomy" id="652676"/>
    <lineage>
        <taxon>unclassified sequences</taxon>
        <taxon>metagenomes</taxon>
        <taxon>ecological metagenomes</taxon>
    </lineage>
</organism>